<evidence type="ECO:0008006" key="12">
    <source>
        <dbReference type="Google" id="ProtNLM"/>
    </source>
</evidence>
<evidence type="ECO:0000256" key="1">
    <source>
        <dbReference type="ARBA" id="ARBA00004611"/>
    </source>
</evidence>
<organism evidence="10 11">
    <name type="scientific">Tritrichomonas musculus</name>
    <dbReference type="NCBI Taxonomy" id="1915356"/>
    <lineage>
        <taxon>Eukaryota</taxon>
        <taxon>Metamonada</taxon>
        <taxon>Parabasalia</taxon>
        <taxon>Tritrichomonadida</taxon>
        <taxon>Tritrichomonadidae</taxon>
        <taxon>Tritrichomonas</taxon>
    </lineage>
</organism>
<keyword evidence="11" id="KW-1185">Reference proteome</keyword>
<keyword evidence="6" id="KW-0206">Cytoskeleton</keyword>
<evidence type="ECO:0000256" key="2">
    <source>
        <dbReference type="ARBA" id="ARBA00022490"/>
    </source>
</evidence>
<reference evidence="10 11" key="1">
    <citation type="submission" date="2024-04" db="EMBL/GenBank/DDBJ databases">
        <title>Tritrichomonas musculus Genome.</title>
        <authorList>
            <person name="Alves-Ferreira E."/>
            <person name="Grigg M."/>
            <person name="Lorenzi H."/>
            <person name="Galac M."/>
        </authorList>
    </citation>
    <scope>NUCLEOTIDE SEQUENCE [LARGE SCALE GENOMIC DNA]</scope>
    <source>
        <strain evidence="10 11">EAF2021</strain>
    </source>
</reference>
<keyword evidence="3" id="KW-0677">Repeat</keyword>
<proteinExistence type="predicted"/>
<dbReference type="InterPro" id="IPR002048">
    <property type="entry name" value="EF_hand_dom"/>
</dbReference>
<dbReference type="PROSITE" id="PS50222">
    <property type="entry name" value="EF_HAND_2"/>
    <property type="match status" value="1"/>
</dbReference>
<keyword evidence="7" id="KW-0966">Cell projection</keyword>
<dbReference type="EMBL" id="JAPFFF010000002">
    <property type="protein sequence ID" value="KAK8896588.1"/>
    <property type="molecule type" value="Genomic_DNA"/>
</dbReference>
<dbReference type="Pfam" id="PF06565">
    <property type="entry name" value="DM10_dom"/>
    <property type="match status" value="1"/>
</dbReference>
<evidence type="ECO:0000256" key="3">
    <source>
        <dbReference type="ARBA" id="ARBA00022737"/>
    </source>
</evidence>
<comment type="caution">
    <text evidence="10">The sequence shown here is derived from an EMBL/GenBank/DDBJ whole genome shotgun (WGS) entry which is preliminary data.</text>
</comment>
<dbReference type="SUPFAM" id="SSF47473">
    <property type="entry name" value="EF-hand"/>
    <property type="match status" value="1"/>
</dbReference>
<dbReference type="PANTHER" id="PTHR12086:SF9">
    <property type="entry name" value="EF-HAND DOMAIN-CONTAINING PROTEIN 1"/>
    <property type="match status" value="1"/>
</dbReference>
<evidence type="ECO:0000256" key="7">
    <source>
        <dbReference type="ARBA" id="ARBA00023273"/>
    </source>
</evidence>
<dbReference type="InterPro" id="IPR040193">
    <property type="entry name" value="EFHC1/EFHC2/EFHB"/>
</dbReference>
<keyword evidence="5" id="KW-0969">Cilium</keyword>
<dbReference type="SMART" id="SM00676">
    <property type="entry name" value="DM10"/>
    <property type="match status" value="1"/>
</dbReference>
<evidence type="ECO:0000259" key="8">
    <source>
        <dbReference type="PROSITE" id="PS50222"/>
    </source>
</evidence>
<gene>
    <name evidence="10" type="ORF">M9Y10_014497</name>
</gene>
<evidence type="ECO:0000256" key="4">
    <source>
        <dbReference type="ARBA" id="ARBA00022846"/>
    </source>
</evidence>
<dbReference type="Proteomes" id="UP001470230">
    <property type="component" value="Unassembled WGS sequence"/>
</dbReference>
<dbReference type="InterPro" id="IPR006602">
    <property type="entry name" value="DM10_dom"/>
</dbReference>
<feature type="domain" description="EF-hand" evidence="8">
    <location>
        <begin position="129"/>
        <end position="164"/>
    </location>
</feature>
<dbReference type="PROSITE" id="PS51336">
    <property type="entry name" value="DM10"/>
    <property type="match status" value="1"/>
</dbReference>
<evidence type="ECO:0000313" key="11">
    <source>
        <dbReference type="Proteomes" id="UP001470230"/>
    </source>
</evidence>
<sequence length="195" mass="22361">MTDEDDVNVLNFTARVISNFSGDKVRKFVVSFYLMDHTLSIYEMAVTNSGFRPGKFLQRTRVRNALTKRFFQESDFYVGARIGVSGRIFELQDAATHTLCLMEADADNFPEANIEHVIRELKSACLKMADKIDIRALFESKDTDKTGLVPVSDAKEIFSMFLPNITKHAIITLTRSFERDQGQYEYSYLIQNMNI</sequence>
<evidence type="ECO:0000256" key="6">
    <source>
        <dbReference type="ARBA" id="ARBA00023212"/>
    </source>
</evidence>
<keyword evidence="2" id="KW-0963">Cytoplasm</keyword>
<keyword evidence="4" id="KW-0282">Flagellum</keyword>
<name>A0ABR2KZP4_9EUKA</name>
<dbReference type="PANTHER" id="PTHR12086">
    <property type="entry name" value="EF-HAND DOMAIN C-TERMINAL CONTAINING PROTEIN"/>
    <property type="match status" value="1"/>
</dbReference>
<comment type="subcellular location">
    <subcellularLocation>
        <location evidence="1">Cytoplasm</location>
        <location evidence="1">Cytoskeleton</location>
        <location evidence="1">Flagellum axoneme</location>
    </subcellularLocation>
</comment>
<dbReference type="Gene3D" id="2.30.29.170">
    <property type="match status" value="1"/>
</dbReference>
<protein>
    <recommendedName>
        <fullName evidence="12">EF-hand domain-containing protein</fullName>
    </recommendedName>
</protein>
<dbReference type="InterPro" id="IPR011992">
    <property type="entry name" value="EF-hand-dom_pair"/>
</dbReference>
<feature type="domain" description="DM10" evidence="9">
    <location>
        <begin position="6"/>
        <end position="106"/>
    </location>
</feature>
<accession>A0ABR2KZP4</accession>
<evidence type="ECO:0000256" key="5">
    <source>
        <dbReference type="ARBA" id="ARBA00023069"/>
    </source>
</evidence>
<evidence type="ECO:0000259" key="9">
    <source>
        <dbReference type="PROSITE" id="PS51336"/>
    </source>
</evidence>
<evidence type="ECO:0000313" key="10">
    <source>
        <dbReference type="EMBL" id="KAK8896588.1"/>
    </source>
</evidence>